<evidence type="ECO:0000256" key="6">
    <source>
        <dbReference type="ARBA" id="ARBA00022741"/>
    </source>
</evidence>
<keyword evidence="4 10" id="KW-0812">Transmembrane</keyword>
<dbReference type="SMART" id="SM00382">
    <property type="entry name" value="AAA"/>
    <property type="match status" value="2"/>
</dbReference>
<dbReference type="InterPro" id="IPR027417">
    <property type="entry name" value="P-loop_NTPase"/>
</dbReference>
<dbReference type="PANTHER" id="PTHR19229">
    <property type="entry name" value="ATP-BINDING CASSETTE TRANSPORTER SUBFAMILY A ABCA"/>
    <property type="match status" value="1"/>
</dbReference>
<dbReference type="OMA" id="AWQDYIS"/>
<evidence type="ECO:0000256" key="2">
    <source>
        <dbReference type="ARBA" id="ARBA00008869"/>
    </source>
</evidence>
<dbReference type="InParanoid" id="A0A152A606"/>
<feature type="transmembrane region" description="Helical" evidence="10">
    <location>
        <begin position="1258"/>
        <end position="1282"/>
    </location>
</feature>
<feature type="transmembrane region" description="Helical" evidence="10">
    <location>
        <begin position="1103"/>
        <end position="1128"/>
    </location>
</feature>
<reference evidence="12 13" key="1">
    <citation type="submission" date="2015-12" db="EMBL/GenBank/DDBJ databases">
        <title>Dictyostelia acquired genes for synthesis and detection of signals that induce cell-type specialization by lateral gene transfer from prokaryotes.</title>
        <authorList>
            <person name="Gloeckner G."/>
            <person name="Schaap P."/>
        </authorList>
    </citation>
    <scope>NUCLEOTIDE SEQUENCE [LARGE SCALE GENOMIC DNA]</scope>
    <source>
        <strain evidence="12 13">TK</strain>
    </source>
</reference>
<accession>A0A152A606</accession>
<name>A0A152A606_TIELA</name>
<dbReference type="SUPFAM" id="SSF52540">
    <property type="entry name" value="P-loop containing nucleoside triphosphate hydrolases"/>
    <property type="match status" value="2"/>
</dbReference>
<dbReference type="GO" id="GO:0005319">
    <property type="term" value="F:lipid transporter activity"/>
    <property type="evidence" value="ECO:0007669"/>
    <property type="project" value="TreeGrafter"/>
</dbReference>
<evidence type="ECO:0000256" key="3">
    <source>
        <dbReference type="ARBA" id="ARBA00022448"/>
    </source>
</evidence>
<evidence type="ECO:0000256" key="7">
    <source>
        <dbReference type="ARBA" id="ARBA00022840"/>
    </source>
</evidence>
<dbReference type="InterPro" id="IPR017871">
    <property type="entry name" value="ABC_transporter-like_CS"/>
</dbReference>
<evidence type="ECO:0000313" key="12">
    <source>
        <dbReference type="EMBL" id="KYR01666.1"/>
    </source>
</evidence>
<feature type="transmembrane region" description="Helical" evidence="10">
    <location>
        <begin position="371"/>
        <end position="396"/>
    </location>
</feature>
<feature type="transmembrane region" description="Helical" evidence="10">
    <location>
        <begin position="434"/>
        <end position="452"/>
    </location>
</feature>
<keyword evidence="5" id="KW-0677">Repeat</keyword>
<feature type="transmembrane region" description="Helical" evidence="10">
    <location>
        <begin position="473"/>
        <end position="491"/>
    </location>
</feature>
<feature type="transmembrane region" description="Helical" evidence="10">
    <location>
        <begin position="940"/>
        <end position="959"/>
    </location>
</feature>
<proteinExistence type="inferred from homology"/>
<dbReference type="InterPro" id="IPR003439">
    <property type="entry name" value="ABC_transporter-like_ATP-bd"/>
</dbReference>
<dbReference type="GO" id="GO:0005524">
    <property type="term" value="F:ATP binding"/>
    <property type="evidence" value="ECO:0007669"/>
    <property type="project" value="UniProtKB-KW"/>
</dbReference>
<comment type="caution">
    <text evidence="12">The sequence shown here is derived from an EMBL/GenBank/DDBJ whole genome shotgun (WGS) entry which is preliminary data.</text>
</comment>
<keyword evidence="7" id="KW-0067">ATP-binding</keyword>
<organism evidence="12 13">
    <name type="scientific">Tieghemostelium lacteum</name>
    <name type="common">Slime mold</name>
    <name type="synonym">Dictyostelium lacteum</name>
    <dbReference type="NCBI Taxonomy" id="361077"/>
    <lineage>
        <taxon>Eukaryota</taxon>
        <taxon>Amoebozoa</taxon>
        <taxon>Evosea</taxon>
        <taxon>Eumycetozoa</taxon>
        <taxon>Dictyostelia</taxon>
        <taxon>Dictyosteliales</taxon>
        <taxon>Raperosteliaceae</taxon>
        <taxon>Tieghemostelium</taxon>
    </lineage>
</organism>
<dbReference type="PROSITE" id="PS50893">
    <property type="entry name" value="ABC_TRANSPORTER_2"/>
    <property type="match status" value="2"/>
</dbReference>
<feature type="transmembrane region" description="Helical" evidence="10">
    <location>
        <begin position="295"/>
        <end position="321"/>
    </location>
</feature>
<dbReference type="Gene3D" id="3.40.50.300">
    <property type="entry name" value="P-loop containing nucleotide triphosphate hydrolases"/>
    <property type="match status" value="2"/>
</dbReference>
<keyword evidence="9 10" id="KW-0472">Membrane</keyword>
<dbReference type="Proteomes" id="UP000076078">
    <property type="component" value="Unassembled WGS sequence"/>
</dbReference>
<dbReference type="STRING" id="361077.A0A152A606"/>
<dbReference type="CDD" id="cd03263">
    <property type="entry name" value="ABC_subfamily_A"/>
    <property type="match status" value="2"/>
</dbReference>
<feature type="domain" description="ABC transporter" evidence="11">
    <location>
        <begin position="1367"/>
        <end position="1603"/>
    </location>
</feature>
<keyword evidence="8 10" id="KW-1133">Transmembrane helix</keyword>
<protein>
    <submittedName>
        <fullName evidence="12">ABC transporter A family protein</fullName>
    </submittedName>
</protein>
<comment type="subcellular location">
    <subcellularLocation>
        <location evidence="1">Membrane</location>
        <topology evidence="1">Multi-pass membrane protein</topology>
    </subcellularLocation>
</comment>
<feature type="transmembrane region" description="Helical" evidence="10">
    <location>
        <begin position="342"/>
        <end position="365"/>
    </location>
</feature>
<dbReference type="OrthoDB" id="10255969at2759"/>
<dbReference type="FunCoup" id="A0A152A606">
    <property type="interactions" value="87"/>
</dbReference>
<dbReference type="InterPro" id="IPR026082">
    <property type="entry name" value="ABCA"/>
</dbReference>
<dbReference type="GO" id="GO:0016887">
    <property type="term" value="F:ATP hydrolysis activity"/>
    <property type="evidence" value="ECO:0007669"/>
    <property type="project" value="InterPro"/>
</dbReference>
<dbReference type="InterPro" id="IPR056264">
    <property type="entry name" value="R2_ABCA1-4-like"/>
</dbReference>
<evidence type="ECO:0000256" key="8">
    <source>
        <dbReference type="ARBA" id="ARBA00022989"/>
    </source>
</evidence>
<evidence type="ECO:0000256" key="10">
    <source>
        <dbReference type="SAM" id="Phobius"/>
    </source>
</evidence>
<feature type="domain" description="ABC transporter" evidence="11">
    <location>
        <begin position="565"/>
        <end position="799"/>
    </location>
</feature>
<dbReference type="Pfam" id="PF23321">
    <property type="entry name" value="R1_ABCA1"/>
    <property type="match status" value="1"/>
</dbReference>
<dbReference type="PROSITE" id="PS00211">
    <property type="entry name" value="ABC_TRANSPORTER_1"/>
    <property type="match status" value="1"/>
</dbReference>
<gene>
    <name evidence="12" type="ORF">DLAC_01669</name>
</gene>
<dbReference type="FunFam" id="3.40.50.300:FF:000298">
    <property type="entry name" value="ATP-binding cassette sub-family A member 12"/>
    <property type="match status" value="1"/>
</dbReference>
<dbReference type="GO" id="GO:0016020">
    <property type="term" value="C:membrane"/>
    <property type="evidence" value="ECO:0007669"/>
    <property type="project" value="UniProtKB-SubCell"/>
</dbReference>
<dbReference type="PANTHER" id="PTHR19229:SF36">
    <property type="entry name" value="ATP-BINDING CASSETTE SUB-FAMILY A MEMBER 2"/>
    <property type="match status" value="1"/>
</dbReference>
<feature type="transmembrane region" description="Helical" evidence="10">
    <location>
        <begin position="408"/>
        <end position="428"/>
    </location>
</feature>
<feature type="transmembrane region" description="Helical" evidence="10">
    <location>
        <begin position="59"/>
        <end position="83"/>
    </location>
</feature>
<dbReference type="Pfam" id="PF00005">
    <property type="entry name" value="ABC_tran"/>
    <property type="match status" value="2"/>
</dbReference>
<dbReference type="GO" id="GO:0140359">
    <property type="term" value="F:ABC-type transporter activity"/>
    <property type="evidence" value="ECO:0007669"/>
    <property type="project" value="InterPro"/>
</dbReference>
<dbReference type="InterPro" id="IPR013525">
    <property type="entry name" value="ABC2_TM"/>
</dbReference>
<evidence type="ECO:0000259" key="11">
    <source>
        <dbReference type="PROSITE" id="PS50893"/>
    </source>
</evidence>
<evidence type="ECO:0000256" key="5">
    <source>
        <dbReference type="ARBA" id="ARBA00022737"/>
    </source>
</evidence>
<dbReference type="InterPro" id="IPR003593">
    <property type="entry name" value="AAA+_ATPase"/>
</dbReference>
<sequence length="1733" mass="195592">MIGEFIKLEEVDDIEKNETKKDIESNDLDIKMNLKDTLFQFQTMLRKNSLLKGESKLKIIIEILQPLVVIAVLFGILYIVMIIQPDYTEHPAIGLPYLVGRTYLLLFGTSNPNGLTEYQEAIIKYLQFQITFAQNRSDPETCMKFFKTKQEMDDFYHDPDNYRGVIGGLWFEGDPDLDFPPIDSSDIPSSSSFSSTSMSFSDNSNANEVVYNRTFRYSISVDSDFVNDNSKVKGTIMSDSQIYLRHGFTQIQTAVDQAILYVYSGFDIPIITTAQRFPNPYVKLWQKWIQGRQTILLNFGGVFLTASLFICYFGMITDLVMEKETKILEGMKMMGLNTLSYYLSYSVSSMYISIPSSIIIAIVLLSTQLIYTTPIVVVLFSFVLYTLTLLILSFILSKFFDRSKFAGLISFFIILVLSSFGILVTTQFNKSLQLLFSLISPIAFTILIHTITSRDITDIQDLNWNITVKESSIIGMLVFDIFLYLILLWYIDNIMTGQYGIKKPWYFPLSKSYWYKKFGITKTNNFSSLLLNNFIYDDEYIDENESIIHKNIDVEEKPENKSVKVSIRQLRKEYETGDGLRVAIDDLNLNMYDGQIHAFLGPNGSGKSTTIGCLTGLITPTQGHAIIDGYNTKTQMEEIRKIIGVCPQQDILWPTLTVLEHLEIYASLKGITDRKQATKEAKFMANEVGIGEKLNSPSSTLSGGQKRKLCLGIAFIGRSKVLFIDEATSGMDPLSRRGVWDFLLKYKKGRTIILTTHFMDEADFLGDRIAIISRGKLRCDGSSLFLKNKFGAGYLLTISKNSSKVDTDPIVAFVKSHIPHSSILSNAATEVSFRLPTSNIDVFSEFFQDLENNTERLNVLHYGISVTTIEEIFLSLSNEDHLIHRDNINDDQESIDSQLELKEELMRKAINTNSQGITVRQQMKGLLYKRFRTTMKDRRAFILSLLIPLIIVSTGVVLLKKMSSFNFFNGNTTPLPLNLTSLITPNIYLPYSVDGPMRPLIEEALDHHSSPGKAKYIEPDEMNQYLVENYKDNPGAFSFDSNSSGILAKVWYNREYLHVLPIYINLMSNSLLASRVGLGIEVTSEPFQHIRSKFEIISENTNIGGIIFFIILLLAAFALVAASFGGNISQERSDRVKRLLYISGCKKYVYWLSNLLWDYGIIMLLVLFTEFIMIGTNQQFKNNFILFFLTLFLTALSIVPLAYVISFKFQSHGKSTGSIFGILLGISLIYTVVNLIVRIFVIKNGDEKLQSFGDFLDVLFYITSPLYCLSNVIAVISGFPGIQRLGTIVITNHWALEYCGTPLLILTIHSIVWISWILLIDYVPELRGHYYKRFSKFPPISPTPPPDEDSDVSAERIRVENNPFELVSFKDLHQSFTNPIKGEPPLQAVYNSTLGIDRGTTFGLLGMNGAGKSTTLNILSGDLIPTSGTVQINGYNLMNDRSKALESMGMCPQFCALVGLLSAREQLWLYSRIKGIPEDQIHDTVEGFIHMMDLNKIGNSNVKGYSGGNKRKVSLSIACIANPSLVILDEPSCGVDAQVRRFMWKTISELGKNKVIIITTHSMEECEALCDRISIMKNGKFTCLGSIQHVKSKYGSGYSVDVKFKKEYAEIGVSIVLENLPPGSKLIDHHDLVGSFEVPNPIDNPIQLSKIFSAIQIDLHYLVDSYSVSQTSLEQVFLKLTGARTLNDYNETDPDKEEDEDNVLPYQIKMDRSYNKLSMSSNGLKMSLNRSLG</sequence>
<feature type="transmembrane region" description="Helical" evidence="10">
    <location>
        <begin position="1184"/>
        <end position="1205"/>
    </location>
</feature>
<feature type="transmembrane region" description="Helical" evidence="10">
    <location>
        <begin position="1217"/>
        <end position="1237"/>
    </location>
</feature>
<keyword evidence="3" id="KW-0813">Transport</keyword>
<evidence type="ECO:0000313" key="13">
    <source>
        <dbReference type="Proteomes" id="UP000076078"/>
    </source>
</evidence>
<evidence type="ECO:0000256" key="1">
    <source>
        <dbReference type="ARBA" id="ARBA00004141"/>
    </source>
</evidence>
<dbReference type="GO" id="GO:0030587">
    <property type="term" value="P:sorocarp development"/>
    <property type="evidence" value="ECO:0007669"/>
    <property type="project" value="UniProtKB-ARBA"/>
</dbReference>
<dbReference type="Pfam" id="PF12698">
    <property type="entry name" value="ABC2_membrane_3"/>
    <property type="match status" value="2"/>
</dbReference>
<feature type="transmembrane region" description="Helical" evidence="10">
    <location>
        <begin position="1302"/>
        <end position="1323"/>
    </location>
</feature>
<evidence type="ECO:0000256" key="9">
    <source>
        <dbReference type="ARBA" id="ARBA00023136"/>
    </source>
</evidence>
<keyword evidence="13" id="KW-1185">Reference proteome</keyword>
<comment type="similarity">
    <text evidence="2">Belongs to the ABC transporter superfamily. ABCA family.</text>
</comment>
<feature type="transmembrane region" description="Helical" evidence="10">
    <location>
        <begin position="1148"/>
        <end position="1172"/>
    </location>
</feature>
<keyword evidence="6" id="KW-0547">Nucleotide-binding</keyword>
<dbReference type="FunFam" id="3.40.50.300:FF:000335">
    <property type="entry name" value="ATP binding cassette subfamily A member 5"/>
    <property type="match status" value="1"/>
</dbReference>
<dbReference type="EMBL" id="LODT01000006">
    <property type="protein sequence ID" value="KYR01666.1"/>
    <property type="molecule type" value="Genomic_DNA"/>
</dbReference>
<evidence type="ECO:0000256" key="4">
    <source>
        <dbReference type="ARBA" id="ARBA00022692"/>
    </source>
</evidence>